<gene>
    <name evidence="1" type="ORF">PXEA_LOCUS29566</name>
</gene>
<dbReference type="AlphaFoldDB" id="A0A448XGR3"/>
<evidence type="ECO:0000313" key="2">
    <source>
        <dbReference type="Proteomes" id="UP000784294"/>
    </source>
</evidence>
<proteinExistence type="predicted"/>
<comment type="caution">
    <text evidence="1">The sequence shown here is derived from an EMBL/GenBank/DDBJ whole genome shotgun (WGS) entry which is preliminary data.</text>
</comment>
<dbReference type="Proteomes" id="UP000784294">
    <property type="component" value="Unassembled WGS sequence"/>
</dbReference>
<reference evidence="1" key="1">
    <citation type="submission" date="2018-11" db="EMBL/GenBank/DDBJ databases">
        <authorList>
            <consortium name="Pathogen Informatics"/>
        </authorList>
    </citation>
    <scope>NUCLEOTIDE SEQUENCE</scope>
</reference>
<organism evidence="1 2">
    <name type="scientific">Protopolystoma xenopodis</name>
    <dbReference type="NCBI Taxonomy" id="117903"/>
    <lineage>
        <taxon>Eukaryota</taxon>
        <taxon>Metazoa</taxon>
        <taxon>Spiralia</taxon>
        <taxon>Lophotrochozoa</taxon>
        <taxon>Platyhelminthes</taxon>
        <taxon>Monogenea</taxon>
        <taxon>Polyopisthocotylea</taxon>
        <taxon>Polystomatidea</taxon>
        <taxon>Polystomatidae</taxon>
        <taxon>Protopolystoma</taxon>
    </lineage>
</organism>
<sequence length="205" mass="22677">MFPIPYFNPTLLLFSSSSPSSRFTSSRATLATRASRWCSWVFTTRPIELTSGPQFTVAVGDVGINTSFLLETLPGLRLFGVETLCLPTESLGPTSRALRSGRRGDRISGNFNANPSLLSRPERPASAIQHSRNPDFCSIGYAWNHMFMSVLSDHTNNRNLFFTLLTRGLPYVWWTPLGFLSTLGLSLVTSSTRLLSPFAPAHNCQ</sequence>
<accession>A0A448XGR3</accession>
<keyword evidence="2" id="KW-1185">Reference proteome</keyword>
<name>A0A448XGR3_9PLAT</name>
<evidence type="ECO:0000313" key="1">
    <source>
        <dbReference type="EMBL" id="VEL36126.1"/>
    </source>
</evidence>
<protein>
    <submittedName>
        <fullName evidence="1">Uncharacterized protein</fullName>
    </submittedName>
</protein>
<dbReference type="EMBL" id="CAAALY010251482">
    <property type="protein sequence ID" value="VEL36126.1"/>
    <property type="molecule type" value="Genomic_DNA"/>
</dbReference>